<dbReference type="SUPFAM" id="SSF55008">
    <property type="entry name" value="HMA, heavy metal-associated domain"/>
    <property type="match status" value="1"/>
</dbReference>
<reference evidence="3" key="1">
    <citation type="journal article" date="2014" name="Int. J. Syst. Evol. Microbiol.">
        <title>Complete genome sequence of Corynebacterium casei LMG S-19264T (=DSM 44701T), isolated from a smear-ripened cheese.</title>
        <authorList>
            <consortium name="US DOE Joint Genome Institute (JGI-PGF)"/>
            <person name="Walter F."/>
            <person name="Albersmeier A."/>
            <person name="Kalinowski J."/>
            <person name="Ruckert C."/>
        </authorList>
    </citation>
    <scope>NUCLEOTIDE SEQUENCE</scope>
    <source>
        <strain evidence="3">CGMCC 1.15880</strain>
    </source>
</reference>
<reference evidence="3" key="2">
    <citation type="submission" date="2020-09" db="EMBL/GenBank/DDBJ databases">
        <authorList>
            <person name="Sun Q."/>
            <person name="Zhou Y."/>
        </authorList>
    </citation>
    <scope>NUCLEOTIDE SEQUENCE</scope>
    <source>
        <strain evidence="3">CGMCC 1.15880</strain>
    </source>
</reference>
<proteinExistence type="predicted"/>
<dbReference type="Gene3D" id="3.30.70.100">
    <property type="match status" value="1"/>
</dbReference>
<dbReference type="InterPro" id="IPR006121">
    <property type="entry name" value="HMA_dom"/>
</dbReference>
<dbReference type="AlphaFoldDB" id="A0A916R481"/>
<evidence type="ECO:0000313" key="3">
    <source>
        <dbReference type="EMBL" id="GGA32184.1"/>
    </source>
</evidence>
<dbReference type="Pfam" id="PF00403">
    <property type="entry name" value="HMA"/>
    <property type="match status" value="1"/>
</dbReference>
<organism evidence="3 4">
    <name type="scientific">Neptunicoccus cionae</name>
    <dbReference type="NCBI Taxonomy" id="2035344"/>
    <lineage>
        <taxon>Bacteria</taxon>
        <taxon>Pseudomonadati</taxon>
        <taxon>Pseudomonadota</taxon>
        <taxon>Alphaproteobacteria</taxon>
        <taxon>Rhodobacterales</taxon>
        <taxon>Paracoccaceae</taxon>
        <taxon>Neptunicoccus</taxon>
    </lineage>
</organism>
<keyword evidence="1" id="KW-0479">Metal-binding</keyword>
<evidence type="ECO:0000256" key="1">
    <source>
        <dbReference type="ARBA" id="ARBA00022723"/>
    </source>
</evidence>
<dbReference type="Proteomes" id="UP000628017">
    <property type="component" value="Unassembled WGS sequence"/>
</dbReference>
<dbReference type="InterPro" id="IPR036163">
    <property type="entry name" value="HMA_dom_sf"/>
</dbReference>
<feature type="domain" description="HMA" evidence="2">
    <location>
        <begin position="1"/>
        <end position="63"/>
    </location>
</feature>
<gene>
    <name evidence="3" type="ORF">GCM10011498_36720</name>
</gene>
<protein>
    <recommendedName>
        <fullName evidence="2">HMA domain-containing protein</fullName>
    </recommendedName>
</protein>
<dbReference type="CDD" id="cd00371">
    <property type="entry name" value="HMA"/>
    <property type="match status" value="1"/>
</dbReference>
<dbReference type="GO" id="GO:0046872">
    <property type="term" value="F:metal ion binding"/>
    <property type="evidence" value="ECO:0007669"/>
    <property type="project" value="UniProtKB-KW"/>
</dbReference>
<dbReference type="RefSeq" id="WP_188678686.1">
    <property type="nucleotide sequence ID" value="NZ_BMKA01000009.1"/>
</dbReference>
<keyword evidence="4" id="KW-1185">Reference proteome</keyword>
<dbReference type="InterPro" id="IPR017969">
    <property type="entry name" value="Heavy-metal-associated_CS"/>
</dbReference>
<dbReference type="PROSITE" id="PS50846">
    <property type="entry name" value="HMA_2"/>
    <property type="match status" value="1"/>
</dbReference>
<dbReference type="EMBL" id="BMKA01000009">
    <property type="protein sequence ID" value="GGA32184.1"/>
    <property type="molecule type" value="Genomic_DNA"/>
</dbReference>
<comment type="caution">
    <text evidence="3">The sequence shown here is derived from an EMBL/GenBank/DDBJ whole genome shotgun (WGS) entry which is preliminary data.</text>
</comment>
<name>A0A916R481_9RHOB</name>
<evidence type="ECO:0000259" key="2">
    <source>
        <dbReference type="PROSITE" id="PS50846"/>
    </source>
</evidence>
<dbReference type="PROSITE" id="PS01047">
    <property type="entry name" value="HMA_1"/>
    <property type="match status" value="1"/>
</dbReference>
<evidence type="ECO:0000313" key="4">
    <source>
        <dbReference type="Proteomes" id="UP000628017"/>
    </source>
</evidence>
<sequence>MTKFSVPQMSCGHCKSSIEKAVASVDADAVVDVDLTSREVSVRSFSNTGMLIEAMKSAGYEAHVLS</sequence>
<accession>A0A916R481</accession>